<evidence type="ECO:0000259" key="7">
    <source>
        <dbReference type="Pfam" id="PF01593"/>
    </source>
</evidence>
<comment type="pathway">
    <text evidence="6">Porphyrin-containing compound metabolism.</text>
</comment>
<evidence type="ECO:0000256" key="6">
    <source>
        <dbReference type="ARBA" id="ARBA00023444"/>
    </source>
</evidence>
<dbReference type="SUPFAM" id="SSF51905">
    <property type="entry name" value="FAD/NAD(P)-binding domain"/>
    <property type="match status" value="1"/>
</dbReference>
<dbReference type="InterPro" id="IPR004572">
    <property type="entry name" value="Protoporphyrinogen_oxidase"/>
</dbReference>
<gene>
    <name evidence="8" type="ORF">BECKFM1743B_GA0114221_107401</name>
</gene>
<dbReference type="InterPro" id="IPR002937">
    <property type="entry name" value="Amino_oxidase"/>
</dbReference>
<keyword evidence="2" id="KW-0285">Flavoprotein</keyword>
<accession>A0A450WV65</accession>
<dbReference type="InterPro" id="IPR050464">
    <property type="entry name" value="Zeta_carotene_desat/Oxidored"/>
</dbReference>
<evidence type="ECO:0000256" key="2">
    <source>
        <dbReference type="ARBA" id="ARBA00022630"/>
    </source>
</evidence>
<dbReference type="GO" id="GO:0006783">
    <property type="term" value="P:heme biosynthetic process"/>
    <property type="evidence" value="ECO:0007669"/>
    <property type="project" value="UniProtKB-KW"/>
</dbReference>
<protein>
    <submittedName>
        <fullName evidence="8">Oxygen-dependent protoporphyrinogen oxidase</fullName>
    </submittedName>
</protein>
<name>A0A450WV65_9GAMM</name>
<evidence type="ECO:0000256" key="3">
    <source>
        <dbReference type="ARBA" id="ARBA00022827"/>
    </source>
</evidence>
<dbReference type="PANTHER" id="PTHR42923:SF3">
    <property type="entry name" value="PROTOPORPHYRINOGEN OXIDASE"/>
    <property type="match status" value="1"/>
</dbReference>
<evidence type="ECO:0000256" key="5">
    <source>
        <dbReference type="ARBA" id="ARBA00023133"/>
    </source>
</evidence>
<dbReference type="AlphaFoldDB" id="A0A450WV65"/>
<dbReference type="SUPFAM" id="SSF54373">
    <property type="entry name" value="FAD-linked reductases, C-terminal domain"/>
    <property type="match status" value="1"/>
</dbReference>
<evidence type="ECO:0000313" key="8">
    <source>
        <dbReference type="EMBL" id="VFK20900.1"/>
    </source>
</evidence>
<proteinExistence type="predicted"/>
<comment type="cofactor">
    <cofactor evidence="1">
        <name>FAD</name>
        <dbReference type="ChEBI" id="CHEBI:57692"/>
    </cofactor>
</comment>
<dbReference type="PANTHER" id="PTHR42923">
    <property type="entry name" value="PROTOPORPHYRINOGEN OXIDASE"/>
    <property type="match status" value="1"/>
</dbReference>
<dbReference type="EMBL" id="CAADFL010000740">
    <property type="protein sequence ID" value="VFK20900.1"/>
    <property type="molecule type" value="Genomic_DNA"/>
</dbReference>
<keyword evidence="4" id="KW-0560">Oxidoreductase</keyword>
<dbReference type="NCBIfam" id="TIGR00562">
    <property type="entry name" value="proto_IX_ox"/>
    <property type="match status" value="1"/>
</dbReference>
<dbReference type="GO" id="GO:0004729">
    <property type="term" value="F:oxygen-dependent protoporphyrinogen oxidase activity"/>
    <property type="evidence" value="ECO:0007669"/>
    <property type="project" value="InterPro"/>
</dbReference>
<dbReference type="Gene3D" id="1.10.3110.10">
    <property type="entry name" value="protoporphyrinogen ix oxidase, domain 3"/>
    <property type="match status" value="1"/>
</dbReference>
<reference evidence="8" key="1">
    <citation type="submission" date="2019-02" db="EMBL/GenBank/DDBJ databases">
        <authorList>
            <person name="Gruber-Vodicka R. H."/>
            <person name="Seah K. B. B."/>
        </authorList>
    </citation>
    <scope>NUCLEOTIDE SEQUENCE</scope>
    <source>
        <strain evidence="8">BECK_BZ164</strain>
    </source>
</reference>
<dbReference type="InterPro" id="IPR036188">
    <property type="entry name" value="FAD/NAD-bd_sf"/>
</dbReference>
<evidence type="ECO:0000256" key="1">
    <source>
        <dbReference type="ARBA" id="ARBA00001974"/>
    </source>
</evidence>
<dbReference type="Gene3D" id="3.90.660.20">
    <property type="entry name" value="Protoporphyrinogen oxidase, mitochondrial, domain 2"/>
    <property type="match status" value="1"/>
</dbReference>
<organism evidence="8">
    <name type="scientific">Candidatus Kentrum sp. FM</name>
    <dbReference type="NCBI Taxonomy" id="2126340"/>
    <lineage>
        <taxon>Bacteria</taxon>
        <taxon>Pseudomonadati</taxon>
        <taxon>Pseudomonadota</taxon>
        <taxon>Gammaproteobacteria</taxon>
        <taxon>Candidatus Kentrum</taxon>
    </lineage>
</organism>
<dbReference type="Pfam" id="PF01593">
    <property type="entry name" value="Amino_oxidase"/>
    <property type="match status" value="1"/>
</dbReference>
<keyword evidence="3" id="KW-0274">FAD</keyword>
<feature type="domain" description="Amine oxidase" evidence="7">
    <location>
        <begin position="19"/>
        <end position="464"/>
    </location>
</feature>
<sequence>MPAIDPLPPLQAAIIGGGISGLATAFFIGRLSPGARVAVFESRTRLGGTMQSEHRDGFLFEAGPNGFLSSRAQTLDFVKDSGAEGLLLPSNDAARIRYIFTDRLWRLPDSPPAFLRTGLLSPRDKLRVLSEVFIPAKKDHEDESLRAFGYRRVGRAFTDTLLDAMSAGIHASTPDRLSVNAAFPAVVKLEKEYGGLFKGMIKKRKRQAGPAGVLTSFRGGVGAFVDHLAGTLSAEIHVGNTVSRVMGGGMAGGTDRDTGYRLTVKDVAGSETEIETASVILATPAYVSAELLDLLDPVIADRLRAIAYSPIAVVGFGYQRLAHPLHGFGLLTTTGAQQPILGVLWDSAIFPGRTPDIGNGSRKSVRVLIGGQRNPELALRDEADLIRMARQGIRNTMGVDDEPSTVFVKRWERGIPNYPVGHLANVRDIHERVRAYPGLYLNSNAYFGVGINDCVVNSLECAQRWAGFIGGGIARRAASMKCEGAYRAYSPLGGGERDVRAILSTKNLAQPSRNGCSGPLAIAIDIATRYRTSRIRSIAIANRDIDSEPVPYGNGCMKSVQEKQEIDG</sequence>
<dbReference type="Gene3D" id="3.50.50.60">
    <property type="entry name" value="FAD/NAD(P)-binding domain"/>
    <property type="match status" value="1"/>
</dbReference>
<evidence type="ECO:0000256" key="4">
    <source>
        <dbReference type="ARBA" id="ARBA00023002"/>
    </source>
</evidence>
<keyword evidence="5" id="KW-0350">Heme biosynthesis</keyword>